<dbReference type="RefSeq" id="WP_096918886.1">
    <property type="nucleotide sequence ID" value="NZ_CP029487.1"/>
</dbReference>
<dbReference type="InterPro" id="IPR026875">
    <property type="entry name" value="PHydrolase_assoc_dom"/>
</dbReference>
<evidence type="ECO:0000313" key="4">
    <source>
        <dbReference type="Proteomes" id="UP000218387"/>
    </source>
</evidence>
<dbReference type="InterPro" id="IPR006674">
    <property type="entry name" value="HD_domain"/>
</dbReference>
<evidence type="ECO:0000256" key="1">
    <source>
        <dbReference type="ARBA" id="ARBA00022801"/>
    </source>
</evidence>
<keyword evidence="4" id="KW-1185">Reference proteome</keyword>
<reference evidence="3 4" key="1">
    <citation type="submission" date="2018-05" db="EMBL/GenBank/DDBJ databases">
        <title>Genome comparison of Eubacterium sp.</title>
        <authorList>
            <person name="Feng Y."/>
            <person name="Sanchez-Andrea I."/>
            <person name="Stams A.J.M."/>
            <person name="De Vos W.M."/>
        </authorList>
    </citation>
    <scope>NUCLEOTIDE SEQUENCE [LARGE SCALE GENOMIC DNA]</scope>
    <source>
        <strain evidence="3 4">YI</strain>
    </source>
</reference>
<dbReference type="InterPro" id="IPR051094">
    <property type="entry name" value="Diverse_Catalytic_Enzymes"/>
</dbReference>
<keyword evidence="1" id="KW-0378">Hydrolase</keyword>
<dbReference type="Pfam" id="PF13286">
    <property type="entry name" value="HD_assoc"/>
    <property type="match status" value="1"/>
</dbReference>
<dbReference type="Proteomes" id="UP000218387">
    <property type="component" value="Chromosome"/>
</dbReference>
<dbReference type="SUPFAM" id="SSF109604">
    <property type="entry name" value="HD-domain/PDEase-like"/>
    <property type="match status" value="1"/>
</dbReference>
<gene>
    <name evidence="3" type="ORF">CPZ25_013960</name>
</gene>
<organism evidence="3 4">
    <name type="scientific">Eubacterium maltosivorans</name>
    <dbReference type="NCBI Taxonomy" id="2041044"/>
    <lineage>
        <taxon>Bacteria</taxon>
        <taxon>Bacillati</taxon>
        <taxon>Bacillota</taxon>
        <taxon>Clostridia</taxon>
        <taxon>Eubacteriales</taxon>
        <taxon>Eubacteriaceae</taxon>
        <taxon>Eubacterium</taxon>
    </lineage>
</organism>
<dbReference type="PANTHER" id="PTHR35795:SF1">
    <property type="entry name" value="BIS(5'-NUCLEOSYL)-TETRAPHOSPHATASE, SYMMETRICAL"/>
    <property type="match status" value="1"/>
</dbReference>
<protein>
    <submittedName>
        <fullName evidence="3">HD domain-containing protein</fullName>
    </submittedName>
</protein>
<proteinExistence type="predicted"/>
<evidence type="ECO:0000259" key="2">
    <source>
        <dbReference type="PROSITE" id="PS51831"/>
    </source>
</evidence>
<dbReference type="SMART" id="SM00471">
    <property type="entry name" value="HDc"/>
    <property type="match status" value="1"/>
</dbReference>
<dbReference type="AlphaFoldDB" id="A0A4P9CA14"/>
<accession>A0A4P9CA14</accession>
<feature type="domain" description="HD" evidence="2">
    <location>
        <begin position="75"/>
        <end position="225"/>
    </location>
</feature>
<dbReference type="GO" id="GO:0016787">
    <property type="term" value="F:hydrolase activity"/>
    <property type="evidence" value="ECO:0007669"/>
    <property type="project" value="UniProtKB-KW"/>
</dbReference>
<dbReference type="EMBL" id="CP029487">
    <property type="protein sequence ID" value="QCT72389.1"/>
    <property type="molecule type" value="Genomic_DNA"/>
</dbReference>
<dbReference type="InterPro" id="IPR003607">
    <property type="entry name" value="HD/PDEase_dom"/>
</dbReference>
<evidence type="ECO:0000313" key="3">
    <source>
        <dbReference type="EMBL" id="QCT72389.1"/>
    </source>
</evidence>
<dbReference type="Pfam" id="PF01966">
    <property type="entry name" value="HD"/>
    <property type="match status" value="1"/>
</dbReference>
<dbReference type="CDD" id="cd00077">
    <property type="entry name" value="HDc"/>
    <property type="match status" value="1"/>
</dbReference>
<dbReference type="PROSITE" id="PS51831">
    <property type="entry name" value="HD"/>
    <property type="match status" value="1"/>
</dbReference>
<sequence length="420" mass="48634">MINTQGRLARVATVPGSEKWKAATARQHALYQKEGDIRTPFGRDFTRILHSTAYRRLKHKTQVFFSPGNDHISTRIEHVNYVESVASTICEYMGLNVELARAIAIGHDLGHPPFGHHGEKVLNDIVRDEKLWSGQNGQYYWHEKNGLHFVDNIELLEGPDRKKYNLDLTYGVRDGIISHCGEVSEAALYPREEAIDLSTFKRVNQFSPFTWEGCVVKLADKISYLGRDIEDAQTLDILSGGQLEILDGIVAEYFEKQGQSRGNVNNTTVIHLLILDLGKNSSVENGLRFSDEGFEVLKNIQDFNVENIYHHERLNGYKDYGELIIHRVYDALKELYNRGEMAEKLPYFKKQFPLLTTNFLDWISDYWNQTDRRTEGCLLKNRIIYRIPEEPLDFYRAIIDYISGMTDQFIEKIYQELIRF</sequence>
<dbReference type="Gene3D" id="1.10.3210.10">
    <property type="entry name" value="Hypothetical protein af1432"/>
    <property type="match status" value="1"/>
</dbReference>
<dbReference type="KEGG" id="emt:CPZ25_013960"/>
<name>A0A4P9CA14_EUBML</name>
<dbReference type="PANTHER" id="PTHR35795">
    <property type="entry name" value="SLR1885 PROTEIN"/>
    <property type="match status" value="1"/>
</dbReference>